<accession>A0A0L0HUL0</accession>
<evidence type="ECO:0000313" key="8">
    <source>
        <dbReference type="Proteomes" id="UP000053201"/>
    </source>
</evidence>
<dbReference type="eggNOG" id="KOG3979">
    <property type="taxonomic scope" value="Eukaryota"/>
</dbReference>
<dbReference type="InterPro" id="IPR057315">
    <property type="entry name" value="Exo_endo_phos_PGAP2IP_C"/>
</dbReference>
<feature type="transmembrane region" description="Helical" evidence="2">
    <location>
        <begin position="603"/>
        <end position="624"/>
    </location>
</feature>
<evidence type="ECO:0000259" key="3">
    <source>
        <dbReference type="Pfam" id="PF10277"/>
    </source>
</evidence>
<dbReference type="AlphaFoldDB" id="A0A0L0HUL0"/>
<proteinExistence type="predicted"/>
<dbReference type="Proteomes" id="UP000053201">
    <property type="component" value="Unassembled WGS sequence"/>
</dbReference>
<reference evidence="7 8" key="1">
    <citation type="submission" date="2009-08" db="EMBL/GenBank/DDBJ databases">
        <title>The Genome Sequence of Spizellomyces punctatus strain DAOM BR117.</title>
        <authorList>
            <consortium name="The Broad Institute Genome Sequencing Platform"/>
            <person name="Russ C."/>
            <person name="Cuomo C."/>
            <person name="Shea T."/>
            <person name="Young S.K."/>
            <person name="Zeng Q."/>
            <person name="Koehrsen M."/>
            <person name="Haas B."/>
            <person name="Borodovsky M."/>
            <person name="Guigo R."/>
            <person name="Alvarado L."/>
            <person name="Berlin A."/>
            <person name="Bochicchio J."/>
            <person name="Borenstein D."/>
            <person name="Chapman S."/>
            <person name="Chen Z."/>
            <person name="Engels R."/>
            <person name="Freedman E."/>
            <person name="Gellesch M."/>
            <person name="Goldberg J."/>
            <person name="Griggs A."/>
            <person name="Gujja S."/>
            <person name="Heiman D."/>
            <person name="Hepburn T."/>
            <person name="Howarth C."/>
            <person name="Jen D."/>
            <person name="Larson L."/>
            <person name="Lewis B."/>
            <person name="Mehta T."/>
            <person name="Park D."/>
            <person name="Pearson M."/>
            <person name="Roberts A."/>
            <person name="Saif S."/>
            <person name="Shenoy N."/>
            <person name="Sisk P."/>
            <person name="Stolte C."/>
            <person name="Sykes S."/>
            <person name="Thomson T."/>
            <person name="Walk T."/>
            <person name="White J."/>
            <person name="Yandava C."/>
            <person name="Burger G."/>
            <person name="Gray M.W."/>
            <person name="Holland P.W.H."/>
            <person name="King N."/>
            <person name="Lang F.B.F."/>
            <person name="Roger A.J."/>
            <person name="Ruiz-Trillo I."/>
            <person name="Lander E."/>
            <person name="Nusbaum C."/>
        </authorList>
    </citation>
    <scope>NUCLEOTIDE SEQUENCE [LARGE SCALE GENOMIC DNA]</scope>
    <source>
        <strain evidence="7 8">DAOM BR117</strain>
    </source>
</reference>
<feature type="transmembrane region" description="Helical" evidence="2">
    <location>
        <begin position="167"/>
        <end position="188"/>
    </location>
</feature>
<feature type="transmembrane region" description="Helical" evidence="2">
    <location>
        <begin position="135"/>
        <end position="155"/>
    </location>
</feature>
<evidence type="ECO:0000259" key="4">
    <source>
        <dbReference type="Pfam" id="PF23021"/>
    </source>
</evidence>
<evidence type="ECO:0000256" key="2">
    <source>
        <dbReference type="SAM" id="Phobius"/>
    </source>
</evidence>
<dbReference type="PANTHER" id="PTHR14859:SF1">
    <property type="entry name" value="PGAP2-INTERACTING PROTEIN"/>
    <property type="match status" value="1"/>
</dbReference>
<feature type="transmembrane region" description="Helical" evidence="2">
    <location>
        <begin position="38"/>
        <end position="63"/>
    </location>
</feature>
<sequence>MNGPDLRQRVKGNGSADSKSPADSGIDLHKKLQRPGGVTIPATVVPYLHTVLGYAAFAAALAVCSHTRWHNVLKNEVAGWPEEWFPSVSAVTGDWYPARNIFQILIAMAAGPRFLLLAINYLVHDVSMSTGSRFVARLTLLFGLIRTLSCGGWVYITSTDQHDWHDIFMITYLVAGLFYMIGLTWLSWRSSKFGKQTGWKLRLGCIIGFLGLVPFLVYWFVKHKVDRIPGAYSIYALFEWSVILFDVGFDFATALDVKDISIQLVQPSSNSGPAGYTRIKQEPSLETMSRPQIVIEQSTLSTLSSHVADTYLGFVFWSMTTSLGLTIWYFPLWNMGISGFEAFLFTTLSPAVLGVPFIRRAVHCMPGIFHLLSLVGLLSYRFPEPLHRLICVGTGVGFSFLVWGSSFVDADGISSERVQSRSWSKCLPFMLGLLLSNVAKVYGFSNNPVWSIMRPENGGLNELGLGLAVLASLQVLLRPLLESKSKVASITTPEEKIAAKQGVKEARATGHWAAAAVGFGALLFALHSMLTDSGIICRWATDGYPNPGMDPLFGGVIVLLQMGIGLLISKNVNVATNTGWWLLGSTGVMALYFLPQWSTEGRYIGFGGGLIFATYICSIAPSLINQLPYFPAGRTLLLATFVYDILQLAHVWVVAYAFVPGGVYARERTHYLLIVMQFLLFVGLRSARSTLSSAEKREAPVSVHKTVRHEYDRAALTLAISYLLLAASVGARMSVRKEPKPYHPEEKLATMGIWTVHFGLDNEMWSSHQRMAEVIRELELDVIGLLESDTYRIIMGNRDLTQYLSETLGMYADYGPGPTKHTWGCSMLSKFPIIRSTHHLLPSPVGELACAIHATLDVYGTEVDVSVSHNGQEEDWLDRQLQTQTLAGIMNNSQNPFVFLGYVVTDPGHQHELYHTLVGKGRVEDIDETDWDRWCQYIFYRGLERVGYARISHGGITDTEIQVGKFVLPPEGGPRPLTVVDEDDDARIPEGQRFPEAFWGDGVRGHRYHVFDAPKYWGEMNENTERTDN</sequence>
<dbReference type="GO" id="GO:0016020">
    <property type="term" value="C:membrane"/>
    <property type="evidence" value="ECO:0007669"/>
    <property type="project" value="GOC"/>
</dbReference>
<feature type="domain" description="PGAP2IP second transmembrane" evidence="4">
    <location>
        <begin position="509"/>
        <end position="690"/>
    </location>
</feature>
<dbReference type="InterPro" id="IPR053912">
    <property type="entry name" value="PGAP2IP_TM_1nd"/>
</dbReference>
<feature type="transmembrane region" description="Helical" evidence="2">
    <location>
        <begin position="670"/>
        <end position="687"/>
    </location>
</feature>
<keyword evidence="2" id="KW-0812">Transmembrane</keyword>
<dbReference type="OMA" id="CVWYFPL"/>
<dbReference type="GO" id="GO:0006506">
    <property type="term" value="P:GPI anchor biosynthetic process"/>
    <property type="evidence" value="ECO:0007669"/>
    <property type="project" value="TreeGrafter"/>
</dbReference>
<dbReference type="RefSeq" id="XP_016612847.1">
    <property type="nucleotide sequence ID" value="XM_016748835.1"/>
</dbReference>
<dbReference type="GO" id="GO:0005783">
    <property type="term" value="C:endoplasmic reticulum"/>
    <property type="evidence" value="ECO:0007669"/>
    <property type="project" value="TreeGrafter"/>
</dbReference>
<evidence type="ECO:0000256" key="1">
    <source>
        <dbReference type="SAM" id="MobiDB-lite"/>
    </source>
</evidence>
<dbReference type="InterPro" id="IPR019402">
    <property type="entry name" value="CWH43_N"/>
</dbReference>
<feature type="domain" description="PGAP2IP C-terminal nuclease-like" evidence="6">
    <location>
        <begin position="747"/>
        <end position="973"/>
    </location>
</feature>
<feature type="domain" description="PGAP2IP first transmembrane" evidence="5">
    <location>
        <begin position="314"/>
        <end position="473"/>
    </location>
</feature>
<feature type="transmembrane region" description="Helical" evidence="2">
    <location>
        <begin position="336"/>
        <end position="355"/>
    </location>
</feature>
<dbReference type="EMBL" id="KQ257450">
    <property type="protein sequence ID" value="KND04808.1"/>
    <property type="molecule type" value="Genomic_DNA"/>
</dbReference>
<feature type="transmembrane region" description="Helical" evidence="2">
    <location>
        <begin position="636"/>
        <end position="658"/>
    </location>
</feature>
<keyword evidence="2" id="KW-0472">Membrane</keyword>
<evidence type="ECO:0000313" key="7">
    <source>
        <dbReference type="EMBL" id="KND04808.1"/>
    </source>
</evidence>
<feature type="transmembrane region" description="Helical" evidence="2">
    <location>
        <begin position="512"/>
        <end position="531"/>
    </location>
</feature>
<dbReference type="Pfam" id="PF23022">
    <property type="entry name" value="6TM_1st_PGAP2IP"/>
    <property type="match status" value="1"/>
</dbReference>
<name>A0A0L0HUL0_SPIPD</name>
<protein>
    <recommendedName>
        <fullName evidence="9">Calcofluor white hypersensitive protein</fullName>
    </recommendedName>
</protein>
<gene>
    <name evidence="7" type="ORF">SPPG_00511</name>
</gene>
<dbReference type="InterPro" id="IPR036691">
    <property type="entry name" value="Endo/exonu/phosph_ase_sf"/>
</dbReference>
<feature type="transmembrane region" description="Helical" evidence="2">
    <location>
        <begin position="386"/>
        <end position="405"/>
    </location>
</feature>
<feature type="transmembrane region" description="Helical" evidence="2">
    <location>
        <begin position="580"/>
        <end position="597"/>
    </location>
</feature>
<dbReference type="VEuPathDB" id="FungiDB:SPPG_00511"/>
<dbReference type="Gene3D" id="3.60.10.10">
    <property type="entry name" value="Endonuclease/exonuclease/phosphatase"/>
    <property type="match status" value="1"/>
</dbReference>
<dbReference type="Pfam" id="PF23021">
    <property type="entry name" value="6TM_2nd_PGAP2IP"/>
    <property type="match status" value="1"/>
</dbReference>
<dbReference type="Pfam" id="PF10277">
    <property type="entry name" value="Frag1"/>
    <property type="match status" value="1"/>
</dbReference>
<dbReference type="STRING" id="645134.A0A0L0HUL0"/>
<dbReference type="GO" id="GO:0031505">
    <property type="term" value="P:fungal-type cell wall organization"/>
    <property type="evidence" value="ECO:0007669"/>
    <property type="project" value="TreeGrafter"/>
</dbReference>
<dbReference type="PANTHER" id="PTHR14859">
    <property type="entry name" value="CALCOFLUOR WHITE HYPERSENSITIVE PROTEIN PRECURSOR"/>
    <property type="match status" value="1"/>
</dbReference>
<feature type="domain" description="CWH43-like N-terminal" evidence="3">
    <location>
        <begin position="43"/>
        <end position="259"/>
    </location>
</feature>
<keyword evidence="8" id="KW-1185">Reference proteome</keyword>
<feature type="transmembrane region" description="Helical" evidence="2">
    <location>
        <begin position="101"/>
        <end position="123"/>
    </location>
</feature>
<dbReference type="GeneID" id="27684231"/>
<dbReference type="InParanoid" id="A0A0L0HUL0"/>
<dbReference type="OrthoDB" id="68581at2759"/>
<dbReference type="SUPFAM" id="SSF56219">
    <property type="entry name" value="DNase I-like"/>
    <property type="match status" value="1"/>
</dbReference>
<feature type="transmembrane region" description="Helical" evidence="2">
    <location>
        <begin position="714"/>
        <end position="735"/>
    </location>
</feature>
<dbReference type="InterPro" id="IPR051916">
    <property type="entry name" value="GPI-anchor_lipid_remodeler"/>
</dbReference>
<dbReference type="Pfam" id="PF23226">
    <property type="entry name" value="Exo_endo_phos_PGAP2IP"/>
    <property type="match status" value="1"/>
</dbReference>
<feature type="transmembrane region" description="Helical" evidence="2">
    <location>
        <begin position="200"/>
        <end position="220"/>
    </location>
</feature>
<dbReference type="FunFam" id="3.60.10.10:FF:000031">
    <property type="entry name" value="Calcofluor white hypersensitive protein"/>
    <property type="match status" value="1"/>
</dbReference>
<feature type="region of interest" description="Disordered" evidence="1">
    <location>
        <begin position="1"/>
        <end position="26"/>
    </location>
</feature>
<organism evidence="7 8">
    <name type="scientific">Spizellomyces punctatus (strain DAOM BR117)</name>
    <dbReference type="NCBI Taxonomy" id="645134"/>
    <lineage>
        <taxon>Eukaryota</taxon>
        <taxon>Fungi</taxon>
        <taxon>Fungi incertae sedis</taxon>
        <taxon>Chytridiomycota</taxon>
        <taxon>Chytridiomycota incertae sedis</taxon>
        <taxon>Chytridiomycetes</taxon>
        <taxon>Spizellomycetales</taxon>
        <taxon>Spizellomycetaceae</taxon>
        <taxon>Spizellomyces</taxon>
    </lineage>
</organism>
<feature type="transmembrane region" description="Helical" evidence="2">
    <location>
        <begin position="311"/>
        <end position="330"/>
    </location>
</feature>
<keyword evidence="2" id="KW-1133">Transmembrane helix</keyword>
<dbReference type="FunCoup" id="A0A0L0HUL0">
    <property type="interactions" value="144"/>
</dbReference>
<dbReference type="InterPro" id="IPR053911">
    <property type="entry name" value="PGAP2IP_TM_2nd"/>
</dbReference>
<feature type="transmembrane region" description="Helical" evidence="2">
    <location>
        <begin position="551"/>
        <end position="568"/>
    </location>
</feature>
<evidence type="ECO:0000259" key="6">
    <source>
        <dbReference type="Pfam" id="PF23226"/>
    </source>
</evidence>
<evidence type="ECO:0008006" key="9">
    <source>
        <dbReference type="Google" id="ProtNLM"/>
    </source>
</evidence>
<evidence type="ECO:0000259" key="5">
    <source>
        <dbReference type="Pfam" id="PF23022"/>
    </source>
</evidence>